<proteinExistence type="predicted"/>
<dbReference type="PANTHER" id="PTHR33490">
    <property type="entry name" value="BLR5614 PROTEIN-RELATED"/>
    <property type="match status" value="1"/>
</dbReference>
<evidence type="ECO:0000313" key="2">
    <source>
        <dbReference type="EMBL" id="ATS19475.1"/>
    </source>
</evidence>
<dbReference type="PANTHER" id="PTHR33490:SF1">
    <property type="entry name" value="SLL1233 PROTEIN"/>
    <property type="match status" value="1"/>
</dbReference>
<feature type="domain" description="Transglutaminase-like" evidence="1">
    <location>
        <begin position="171"/>
        <end position="235"/>
    </location>
</feature>
<dbReference type="Pfam" id="PF01841">
    <property type="entry name" value="Transglut_core"/>
    <property type="match status" value="1"/>
</dbReference>
<sequence length="281" mass="31436">MDYRITHQTTYTYSAAVALAPHDLRLIPRSDGHQHLRSLTVQILPVPQGCSTVLDAYGNHLRRYWWSNNLTTTLMIQVTSEVETYCQNPFNYLLEPWAMTLPFNYPQRLAHGLHPYLSGAVDPVAYQLAWETLARVDGAVLPFLSELNEQIYRTCQHQIRETGAPWPPCLTWSQQAGSCRDTAVLFIHACRAVGLAARFVSGYQEGDLDNPERHLHAWVEVYLPGAGWRGYDPTHGLAVSDRHVALVATAEPADAAPIDGVLRGQGVTATMTYHLHIQPLS</sequence>
<dbReference type="AlphaFoldDB" id="A0A2D2Q4R2"/>
<dbReference type="InterPro" id="IPR002931">
    <property type="entry name" value="Transglutaminase-like"/>
</dbReference>
<dbReference type="InterPro" id="IPR013589">
    <property type="entry name" value="Bac_transglu_N"/>
</dbReference>
<dbReference type="KEGG" id="slw:BRW62_02750"/>
<keyword evidence="3" id="KW-1185">Reference proteome</keyword>
<gene>
    <name evidence="2" type="ORF">BRW62_02750</name>
</gene>
<dbReference type="EMBL" id="CP018092">
    <property type="protein sequence ID" value="ATS19475.1"/>
    <property type="molecule type" value="Genomic_DNA"/>
</dbReference>
<evidence type="ECO:0000313" key="3">
    <source>
        <dbReference type="Proteomes" id="UP000231057"/>
    </source>
</evidence>
<dbReference type="InterPro" id="IPR038765">
    <property type="entry name" value="Papain-like_cys_pep_sf"/>
</dbReference>
<accession>A0A2D2Q4R2</accession>
<organism evidence="2 3">
    <name type="scientific">Parathermosynechococcus lividus PCC 6715</name>
    <dbReference type="NCBI Taxonomy" id="1917166"/>
    <lineage>
        <taxon>Bacteria</taxon>
        <taxon>Bacillati</taxon>
        <taxon>Cyanobacteriota</taxon>
        <taxon>Cyanophyceae</taxon>
        <taxon>Acaryochloridales</taxon>
        <taxon>Thermosynechococcaceae</taxon>
        <taxon>Parathermosynechococcus</taxon>
    </lineage>
</organism>
<name>A0A2D2Q4R2_PARLV</name>
<reference evidence="3" key="2">
    <citation type="journal article" date="2022" name="Front. Microbiol.">
        <title>Comparative Genomic Analysis Revealed Distinct Molecular Components and Organization of CO2-Concentrating Mechanism in Thermophilic Cyanobacteria.</title>
        <authorList>
            <person name="Tang J."/>
            <person name="Zhou H."/>
            <person name="Yao D."/>
            <person name="Riaz S."/>
            <person name="You D."/>
            <person name="Klepacz-Smolka A."/>
            <person name="Daroch M."/>
        </authorList>
    </citation>
    <scope>NUCLEOTIDE SEQUENCE [LARGE SCALE GENOMIC DNA]</scope>
    <source>
        <strain evidence="3">PCC 6715</strain>
    </source>
</reference>
<dbReference type="OrthoDB" id="9787782at2"/>
<dbReference type="Proteomes" id="UP000231057">
    <property type="component" value="Chromosome"/>
</dbReference>
<dbReference type="Pfam" id="PF08379">
    <property type="entry name" value="Bact_transglu_N"/>
    <property type="match status" value="1"/>
</dbReference>
<dbReference type="Gene3D" id="3.10.620.30">
    <property type="match status" value="1"/>
</dbReference>
<dbReference type="RefSeq" id="WP_099799808.1">
    <property type="nucleotide sequence ID" value="NZ_CP018092.1"/>
</dbReference>
<evidence type="ECO:0000259" key="1">
    <source>
        <dbReference type="SMART" id="SM00460"/>
    </source>
</evidence>
<dbReference type="SMART" id="SM00460">
    <property type="entry name" value="TGc"/>
    <property type="match status" value="1"/>
</dbReference>
<reference evidence="2 3" key="1">
    <citation type="submission" date="2016-11" db="EMBL/GenBank/DDBJ databases">
        <title>Complete genome sequence of thermophilic cyanobacteria strain Synechococcus sp. PCC6715.</title>
        <authorList>
            <person name="Tang J."/>
            <person name="Daroch M."/>
            <person name="Liang Y."/>
            <person name="Jiang D."/>
            <person name="Shah M."/>
        </authorList>
    </citation>
    <scope>NUCLEOTIDE SEQUENCE [LARGE SCALE GENOMIC DNA]</scope>
    <source>
        <strain evidence="2 3">PCC 6715</strain>
    </source>
</reference>
<dbReference type="SUPFAM" id="SSF54001">
    <property type="entry name" value="Cysteine proteinases"/>
    <property type="match status" value="1"/>
</dbReference>
<protein>
    <submittedName>
        <fullName evidence="2">Transglutaminase</fullName>
    </submittedName>
</protein>